<gene>
    <name evidence="12" type="ORF">VNO77_05557</name>
</gene>
<feature type="domain" description="ABC transporter" evidence="11">
    <location>
        <begin position="912"/>
        <end position="1165"/>
    </location>
</feature>
<keyword evidence="5" id="KW-0677">Repeat</keyword>
<reference evidence="12 13" key="1">
    <citation type="submission" date="2024-01" db="EMBL/GenBank/DDBJ databases">
        <title>The genomes of 5 underutilized Papilionoideae crops provide insights into root nodulation and disease resistanc.</title>
        <authorList>
            <person name="Jiang F."/>
        </authorList>
    </citation>
    <scope>NUCLEOTIDE SEQUENCE [LARGE SCALE GENOMIC DNA]</scope>
    <source>
        <strain evidence="12">LVBAO_FW01</strain>
        <tissue evidence="12">Leaves</tissue>
    </source>
</reference>
<dbReference type="InterPro" id="IPR043926">
    <property type="entry name" value="ABCG_dom"/>
</dbReference>
<dbReference type="Pfam" id="PF00005">
    <property type="entry name" value="ABC_tran"/>
    <property type="match status" value="2"/>
</dbReference>
<dbReference type="GO" id="GO:0005886">
    <property type="term" value="C:plasma membrane"/>
    <property type="evidence" value="ECO:0007669"/>
    <property type="project" value="UniProtKB-ARBA"/>
</dbReference>
<dbReference type="CDD" id="cd03232">
    <property type="entry name" value="ABCG_PDR_domain2"/>
    <property type="match status" value="1"/>
</dbReference>
<evidence type="ECO:0000256" key="1">
    <source>
        <dbReference type="ARBA" id="ARBA00004141"/>
    </source>
</evidence>
<feature type="transmembrane region" description="Helical" evidence="10">
    <location>
        <begin position="826"/>
        <end position="852"/>
    </location>
</feature>
<feature type="transmembrane region" description="Helical" evidence="10">
    <location>
        <begin position="1337"/>
        <end position="1359"/>
    </location>
</feature>
<evidence type="ECO:0000259" key="11">
    <source>
        <dbReference type="PROSITE" id="PS50893"/>
    </source>
</evidence>
<dbReference type="InterPro" id="IPR003593">
    <property type="entry name" value="AAA+_ATPase"/>
</dbReference>
<dbReference type="Proteomes" id="UP001367508">
    <property type="component" value="Unassembled WGS sequence"/>
</dbReference>
<evidence type="ECO:0000256" key="4">
    <source>
        <dbReference type="ARBA" id="ARBA00022692"/>
    </source>
</evidence>
<dbReference type="FunFam" id="3.40.50.300:FF:000179">
    <property type="entry name" value="ABC transporter G family member 34"/>
    <property type="match status" value="1"/>
</dbReference>
<proteinExistence type="inferred from homology"/>
<feature type="transmembrane region" description="Helical" evidence="10">
    <location>
        <begin position="676"/>
        <end position="698"/>
    </location>
</feature>
<dbReference type="GO" id="GO:0016887">
    <property type="term" value="F:ATP hydrolysis activity"/>
    <property type="evidence" value="ECO:0007669"/>
    <property type="project" value="InterPro"/>
</dbReference>
<organism evidence="12 13">
    <name type="scientific">Canavalia gladiata</name>
    <name type="common">Sword bean</name>
    <name type="synonym">Dolichos gladiatus</name>
    <dbReference type="NCBI Taxonomy" id="3824"/>
    <lineage>
        <taxon>Eukaryota</taxon>
        <taxon>Viridiplantae</taxon>
        <taxon>Streptophyta</taxon>
        <taxon>Embryophyta</taxon>
        <taxon>Tracheophyta</taxon>
        <taxon>Spermatophyta</taxon>
        <taxon>Magnoliopsida</taxon>
        <taxon>eudicotyledons</taxon>
        <taxon>Gunneridae</taxon>
        <taxon>Pentapetalae</taxon>
        <taxon>rosids</taxon>
        <taxon>fabids</taxon>
        <taxon>Fabales</taxon>
        <taxon>Fabaceae</taxon>
        <taxon>Papilionoideae</taxon>
        <taxon>50 kb inversion clade</taxon>
        <taxon>NPAAA clade</taxon>
        <taxon>indigoferoid/millettioid clade</taxon>
        <taxon>Phaseoleae</taxon>
        <taxon>Canavalia</taxon>
    </lineage>
</organism>
<keyword evidence="9 10" id="KW-0472">Membrane</keyword>
<feature type="transmembrane region" description="Helical" evidence="10">
    <location>
        <begin position="744"/>
        <end position="765"/>
    </location>
</feature>
<feature type="transmembrane region" description="Helical" evidence="10">
    <location>
        <begin position="1296"/>
        <end position="1316"/>
    </location>
</feature>
<evidence type="ECO:0000313" key="13">
    <source>
        <dbReference type="Proteomes" id="UP001367508"/>
    </source>
</evidence>
<comment type="subcellular location">
    <subcellularLocation>
        <location evidence="1">Membrane</location>
        <topology evidence="1">Multi-pass membrane protein</topology>
    </subcellularLocation>
</comment>
<dbReference type="InterPro" id="IPR003439">
    <property type="entry name" value="ABC_transporter-like_ATP-bd"/>
</dbReference>
<dbReference type="PROSITE" id="PS50893">
    <property type="entry name" value="ABC_TRANSPORTER_2"/>
    <property type="match status" value="2"/>
</dbReference>
<dbReference type="SMART" id="SM00382">
    <property type="entry name" value="AAA"/>
    <property type="match status" value="2"/>
</dbReference>
<keyword evidence="6" id="KW-0547">Nucleotide-binding</keyword>
<dbReference type="Pfam" id="PF19055">
    <property type="entry name" value="ABC2_membrane_7"/>
    <property type="match status" value="1"/>
</dbReference>
<feature type="transmembrane region" description="Helical" evidence="10">
    <location>
        <begin position="1258"/>
        <end position="1276"/>
    </location>
</feature>
<dbReference type="Gene3D" id="3.40.50.300">
    <property type="entry name" value="P-loop containing nucleotide triphosphate hydrolases"/>
    <property type="match status" value="2"/>
</dbReference>
<keyword evidence="3" id="KW-0813">Transport</keyword>
<dbReference type="GO" id="GO:0140359">
    <property type="term" value="F:ABC-type transporter activity"/>
    <property type="evidence" value="ECO:0007669"/>
    <property type="project" value="InterPro"/>
</dbReference>
<dbReference type="EMBL" id="JAYMYQ010000001">
    <property type="protein sequence ID" value="KAK7363414.1"/>
    <property type="molecule type" value="Genomic_DNA"/>
</dbReference>
<evidence type="ECO:0000256" key="3">
    <source>
        <dbReference type="ARBA" id="ARBA00022448"/>
    </source>
</evidence>
<comment type="similarity">
    <text evidence="2">Belongs to the ABC transporter superfamily. ABCG family. PDR (TC 3.A.1.205) subfamily.</text>
</comment>
<dbReference type="InterPro" id="IPR027417">
    <property type="entry name" value="P-loop_NTPase"/>
</dbReference>
<dbReference type="InterPro" id="IPR013525">
    <property type="entry name" value="ABC2_TM"/>
</dbReference>
<evidence type="ECO:0000256" key="6">
    <source>
        <dbReference type="ARBA" id="ARBA00022741"/>
    </source>
</evidence>
<dbReference type="CDD" id="cd03233">
    <property type="entry name" value="ABCG_PDR_domain1"/>
    <property type="match status" value="1"/>
</dbReference>
<dbReference type="SUPFAM" id="SSF52540">
    <property type="entry name" value="P-loop containing nucleoside triphosphate hydrolases"/>
    <property type="match status" value="2"/>
</dbReference>
<dbReference type="GO" id="GO:0005524">
    <property type="term" value="F:ATP binding"/>
    <property type="evidence" value="ECO:0007669"/>
    <property type="project" value="UniProtKB-KW"/>
</dbReference>
<feature type="domain" description="ABC transporter" evidence="11">
    <location>
        <begin position="233"/>
        <end position="505"/>
    </location>
</feature>
<feature type="transmembrane region" description="Helical" evidence="10">
    <location>
        <begin position="1401"/>
        <end position="1421"/>
    </location>
</feature>
<keyword evidence="4 10" id="KW-0812">Transmembrane</keyword>
<feature type="transmembrane region" description="Helical" evidence="10">
    <location>
        <begin position="600"/>
        <end position="621"/>
    </location>
</feature>
<dbReference type="PANTHER" id="PTHR19241">
    <property type="entry name" value="ATP-BINDING CASSETTE TRANSPORTER"/>
    <property type="match status" value="1"/>
</dbReference>
<sequence>MFSYLKRRVFNLNICIADASLHELTVTCFFNIPSCQKWLAIFTFKSHTNEAEFEGRIQHVLFTPQLWWLLQAEPSSSIPMELTPRGRNQGHVLNFERDADSFVEEDKELQSKWAAIEKLPTFKRIKTSFVDVSQEESGGSCSRDADCKRVVDVTKLGAVEKRLFIDRLIKHIENDNLQLLQKLRERMDRVNVKLPTVEVKYKNLHVEAECEIVQGKPLPTLWNSFSSSLSGFMKTISCNSQGADISILNDVSGIIKPSRLTLLLGPPGCGKTTLLMALAGKLEQSLKVSGEISYNGYKLDEFVPQKTSAYISQYDLHIPEMTVRETIDFSAQCQGVGSRADIVAEITRREKEEGIIPDPDIDTYMKAISVEGQSENLQTEYVLKILGLDICADILVGDALDRGISGGQKKRLTTGEMIVGPIKTLFMDEISTGLDSSTTFQIVTCLQQLVHITDATAVLSLLQPAPETYELFDDLILMAEGKIVYHGPRSQALEFFKDCGFWCPERKGVADFLQEVISKKDQRQYWYRTDLPYRYVSVDEFSQIFKTSYWGRMLNDELSQPSDKSESHKNALSFSKYSLGKWELFKACMRREILLMKRNSFIYIFKTVQLTITAIITMTVFLRTQRDVDLKGANYLLGSLYYTLVRLMTNGVAELIMTITRLPVVDKQKEFYLYPAWAYCLPASILKIPFSVLDSIVWTSVTYYVIGYSPEITRFLRQFLLLVTLHMSSTSMCRFLASVFKTDVAATTVGSLVLVLMFLFGGFILPRPSLPSWLRWGFWLSPMTYGEIGITLNEFLAPRWQKIQKGTITVGREVLKSHGLDFHSNFYWLSIGALLGFTILFDFGFILALTYIKQPKMSRALVSKKRLSQLKGREKCNSVELKNMSVTVDVGQTSKENQSTGKMVLPFEPLTISFKDVQYFVDTPPEMKKHGSNEKRLQLLRDITGAFRPGILTALMGVSGAGKTTLMDVLSGRKTGGIIEGDIRIGGYPKVQKTFARVSGYCEQNDIHSPYITVEESVAYSAWLRLPAEIDSIRKGKFVEEVLETIELDDIKDCMVGIPGQSGLSTEQRKRLTIAVELVSNPSIIFMDEPTSGLDARAAAVVMRAVKNVVATGRTTVCTIHQPSIDIFETFDELILMKSGGQIIYSGMLGHHSSRLIDYFQSIPGVPKIKDNYNPATWMLEATSASVEAELQVDFAQIYKESHLYRDTHELVRELSEPQPESRDLHFSTRFPQNTVGQFMACLWKQHLSYWRSPEYNLTRFIFMVVAAIIFGAVFWQKGNEINNQQDLFNVLGSMYIAVIFLGINYCSTILPYVATERSVLYREKFAGMYSSMAYSFAQVAIEIPYILVQSILYVAITYPMIGFHWSIQKVFWYFYTTFCTFLYFVYLGMLIMAMSSNLDIASVLSAAVYTIFNLFSGFLMPGPKIPKWWVWCYWICPTAWSLNGLLTSQYGDMDKEIFIFGEKKSVGSFLKDYYGFRHDRLSLVAVVLIAFPIVYASLFAYCIGKMNYQKR</sequence>
<feature type="transmembrane region" description="Helical" evidence="10">
    <location>
        <begin position="1482"/>
        <end position="1504"/>
    </location>
</feature>
<evidence type="ECO:0000256" key="8">
    <source>
        <dbReference type="ARBA" id="ARBA00022989"/>
    </source>
</evidence>
<keyword evidence="13" id="KW-1185">Reference proteome</keyword>
<name>A0AAN9N4A5_CANGL</name>
<comment type="caution">
    <text evidence="12">The sequence shown here is derived from an EMBL/GenBank/DDBJ whole genome shotgun (WGS) entry which is preliminary data.</text>
</comment>
<keyword evidence="7" id="KW-0067">ATP-binding</keyword>
<evidence type="ECO:0000256" key="5">
    <source>
        <dbReference type="ARBA" id="ARBA00022737"/>
    </source>
</evidence>
<dbReference type="InterPro" id="IPR013581">
    <property type="entry name" value="PDR_assoc"/>
</dbReference>
<feature type="transmembrane region" description="Helical" evidence="10">
    <location>
        <begin position="641"/>
        <end position="664"/>
    </location>
</feature>
<evidence type="ECO:0000256" key="2">
    <source>
        <dbReference type="ARBA" id="ARBA00006012"/>
    </source>
</evidence>
<dbReference type="InterPro" id="IPR034001">
    <property type="entry name" value="ABCG_PDR_1"/>
</dbReference>
<evidence type="ECO:0000256" key="10">
    <source>
        <dbReference type="SAM" id="Phobius"/>
    </source>
</evidence>
<dbReference type="Pfam" id="PF01061">
    <property type="entry name" value="ABC2_membrane"/>
    <property type="match status" value="2"/>
</dbReference>
<feature type="transmembrane region" description="Helical" evidence="10">
    <location>
        <begin position="1371"/>
        <end position="1394"/>
    </location>
</feature>
<accession>A0AAN9N4A5</accession>
<dbReference type="Pfam" id="PF08370">
    <property type="entry name" value="PDR_assoc"/>
    <property type="match status" value="1"/>
</dbReference>
<keyword evidence="8 10" id="KW-1133">Transmembrane helix</keyword>
<dbReference type="FunFam" id="3.40.50.300:FF:000157">
    <property type="entry name" value="ABC transporter G family member 34"/>
    <property type="match status" value="1"/>
</dbReference>
<evidence type="ECO:0000313" key="12">
    <source>
        <dbReference type="EMBL" id="KAK7363414.1"/>
    </source>
</evidence>
<evidence type="ECO:0000256" key="9">
    <source>
        <dbReference type="ARBA" id="ARBA00023136"/>
    </source>
</evidence>
<dbReference type="InterPro" id="IPR034003">
    <property type="entry name" value="ABCG_PDR_2"/>
</dbReference>
<evidence type="ECO:0000256" key="7">
    <source>
        <dbReference type="ARBA" id="ARBA00022840"/>
    </source>
</evidence>
<protein>
    <recommendedName>
        <fullName evidence="11">ABC transporter domain-containing protein</fullName>
    </recommendedName>
</protein>